<accession>A0A2T4BZY4</accession>
<organism evidence="1 2">
    <name type="scientific">Trichoderma longibrachiatum ATCC 18648</name>
    <dbReference type="NCBI Taxonomy" id="983965"/>
    <lineage>
        <taxon>Eukaryota</taxon>
        <taxon>Fungi</taxon>
        <taxon>Dikarya</taxon>
        <taxon>Ascomycota</taxon>
        <taxon>Pezizomycotina</taxon>
        <taxon>Sordariomycetes</taxon>
        <taxon>Hypocreomycetidae</taxon>
        <taxon>Hypocreales</taxon>
        <taxon>Hypocreaceae</taxon>
        <taxon>Trichoderma</taxon>
    </lineage>
</organism>
<keyword evidence="2" id="KW-1185">Reference proteome</keyword>
<dbReference type="Proteomes" id="UP000240760">
    <property type="component" value="Unassembled WGS sequence"/>
</dbReference>
<gene>
    <name evidence="1" type="ORF">M440DRAFT_104003</name>
</gene>
<evidence type="ECO:0000313" key="1">
    <source>
        <dbReference type="EMBL" id="PTB74794.1"/>
    </source>
</evidence>
<proteinExistence type="predicted"/>
<evidence type="ECO:0000313" key="2">
    <source>
        <dbReference type="Proteomes" id="UP000240760"/>
    </source>
</evidence>
<sequence>MFEDESQIFARCTKRADIRVNVDEGFQRVSGLQMLDKHSNMTIILANLSVLKNILQECPVSSFLSTPMLAKDVNAKCGINPCPTKLEAESQLKAKSSRSKASFDSVVWFASFEAISLVEFGLASSLAALAKTGPCMQESKPMYAALMNLCPRVLFPFNSACNLVRLSVDWSDGSSCLKSHPANAGIVPSP</sequence>
<dbReference type="AlphaFoldDB" id="A0A2T4BZY4"/>
<dbReference type="EMBL" id="KZ679135">
    <property type="protein sequence ID" value="PTB74794.1"/>
    <property type="molecule type" value="Genomic_DNA"/>
</dbReference>
<name>A0A2T4BZY4_TRILO</name>
<reference evidence="1 2" key="1">
    <citation type="submission" date="2016-07" db="EMBL/GenBank/DDBJ databases">
        <title>Multiple horizontal gene transfer events from other fungi enriched the ability of initially mycotrophic Trichoderma (Ascomycota) to feed on dead plant biomass.</title>
        <authorList>
            <consortium name="DOE Joint Genome Institute"/>
            <person name="Aerts A."/>
            <person name="Atanasova L."/>
            <person name="Chenthamara K."/>
            <person name="Zhang J."/>
            <person name="Grujic M."/>
            <person name="Henrissat B."/>
            <person name="Kuo A."/>
            <person name="Salamov A."/>
            <person name="Lipzen A."/>
            <person name="Labutti K."/>
            <person name="Barry K."/>
            <person name="Miao Y."/>
            <person name="Rahimi M.J."/>
            <person name="Shen Q."/>
            <person name="Grigoriev I.V."/>
            <person name="Kubicek C.P."/>
            <person name="Druzhinina I.S."/>
        </authorList>
    </citation>
    <scope>NUCLEOTIDE SEQUENCE [LARGE SCALE GENOMIC DNA]</scope>
    <source>
        <strain evidence="1 2">ATCC 18648</strain>
    </source>
</reference>
<protein>
    <submittedName>
        <fullName evidence="1">Uncharacterized protein</fullName>
    </submittedName>
</protein>